<evidence type="ECO:0000313" key="2">
    <source>
        <dbReference type="Proteomes" id="UP001497497"/>
    </source>
</evidence>
<evidence type="ECO:0008006" key="3">
    <source>
        <dbReference type="Google" id="ProtNLM"/>
    </source>
</evidence>
<reference evidence="1 2" key="1">
    <citation type="submission" date="2024-04" db="EMBL/GenBank/DDBJ databases">
        <authorList>
            <consortium name="Genoscope - CEA"/>
            <person name="William W."/>
        </authorList>
    </citation>
    <scope>NUCLEOTIDE SEQUENCE [LARGE SCALE GENOMIC DNA]</scope>
</reference>
<name>A0AAV2I9N4_LYMST</name>
<dbReference type="InterPro" id="IPR019265">
    <property type="entry name" value="RTRAF"/>
</dbReference>
<sequence length="252" mass="28890">MFKRKLLALDFPDADIVDIKDDQKFRSLVVWLEDQKIRHLKIEDRDPLRNLQGEEWLKVLQTYLIGLNCPYNSTERQAVTDWLLGYAVRLEYGDGVDKYKNVTPEKFQELKTKQAGASSNPLDNLDFNSPEFRAGITSLAMMLQIPPYQDHLEVLKAICTVIEERFSLESMAAAKKSTEQLNKEKDEFIPLDKTELGFDAGDIIMTETAKILRLLHLHDLRDLQTKINTAIVKVQEITANPKTDSRLGKVGR</sequence>
<dbReference type="PANTHER" id="PTHR15924">
    <property type="entry name" value="CLE"/>
    <property type="match status" value="1"/>
</dbReference>
<organism evidence="1 2">
    <name type="scientific">Lymnaea stagnalis</name>
    <name type="common">Great pond snail</name>
    <name type="synonym">Helix stagnalis</name>
    <dbReference type="NCBI Taxonomy" id="6523"/>
    <lineage>
        <taxon>Eukaryota</taxon>
        <taxon>Metazoa</taxon>
        <taxon>Spiralia</taxon>
        <taxon>Lophotrochozoa</taxon>
        <taxon>Mollusca</taxon>
        <taxon>Gastropoda</taxon>
        <taxon>Heterobranchia</taxon>
        <taxon>Euthyneura</taxon>
        <taxon>Panpulmonata</taxon>
        <taxon>Hygrophila</taxon>
        <taxon>Lymnaeoidea</taxon>
        <taxon>Lymnaeidae</taxon>
        <taxon>Lymnaea</taxon>
    </lineage>
</organism>
<comment type="caution">
    <text evidence="1">The sequence shown here is derived from an EMBL/GenBank/DDBJ whole genome shotgun (WGS) entry which is preliminary data.</text>
</comment>
<keyword evidence="2" id="KW-1185">Reference proteome</keyword>
<dbReference type="Proteomes" id="UP001497497">
    <property type="component" value="Unassembled WGS sequence"/>
</dbReference>
<dbReference type="AlphaFoldDB" id="A0AAV2I9N4"/>
<dbReference type="Pfam" id="PF10036">
    <property type="entry name" value="RLL"/>
    <property type="match status" value="1"/>
</dbReference>
<evidence type="ECO:0000313" key="1">
    <source>
        <dbReference type="EMBL" id="CAL1542556.1"/>
    </source>
</evidence>
<accession>A0AAV2I9N4</accession>
<dbReference type="EMBL" id="CAXITT010000491">
    <property type="protein sequence ID" value="CAL1542556.1"/>
    <property type="molecule type" value="Genomic_DNA"/>
</dbReference>
<proteinExistence type="predicted"/>
<gene>
    <name evidence="1" type="ORF">GSLYS_00016092001</name>
</gene>
<protein>
    <recommendedName>
        <fullName evidence="3">RNA transcription, translation and transport factor protein</fullName>
    </recommendedName>
</protein>